<evidence type="ECO:0000256" key="1">
    <source>
        <dbReference type="ARBA" id="ARBA00006139"/>
    </source>
</evidence>
<dbReference type="NCBIfam" id="TIGR00077">
    <property type="entry name" value="lspA"/>
    <property type="match status" value="1"/>
</dbReference>
<dbReference type="PRINTS" id="PR00781">
    <property type="entry name" value="LIPOSIGPTASE"/>
</dbReference>
<feature type="active site" evidence="9">
    <location>
        <position position="143"/>
    </location>
</feature>
<evidence type="ECO:0000256" key="9">
    <source>
        <dbReference type="HAMAP-Rule" id="MF_00161"/>
    </source>
</evidence>
<dbReference type="AlphaFoldDB" id="A0A419F214"/>
<dbReference type="EC" id="3.4.23.36" evidence="9"/>
<organism evidence="12 13">
    <name type="scientific">Candidatus Abyssobacteria bacterium SURF_17</name>
    <dbReference type="NCBI Taxonomy" id="2093361"/>
    <lineage>
        <taxon>Bacteria</taxon>
        <taxon>Pseudomonadati</taxon>
        <taxon>Candidatus Hydrogenedentota</taxon>
        <taxon>Candidatus Abyssobacteria</taxon>
    </lineage>
</organism>
<dbReference type="Pfam" id="PF01252">
    <property type="entry name" value="Peptidase_A8"/>
    <property type="match status" value="1"/>
</dbReference>
<dbReference type="GO" id="GO:0004190">
    <property type="term" value="F:aspartic-type endopeptidase activity"/>
    <property type="evidence" value="ECO:0007669"/>
    <property type="project" value="UniProtKB-UniRule"/>
</dbReference>
<dbReference type="GO" id="GO:0006508">
    <property type="term" value="P:proteolysis"/>
    <property type="evidence" value="ECO:0007669"/>
    <property type="project" value="UniProtKB-KW"/>
</dbReference>
<comment type="function">
    <text evidence="9 10">This protein specifically catalyzes the removal of signal peptides from prolipoproteins.</text>
</comment>
<keyword evidence="8 9" id="KW-0472">Membrane</keyword>
<evidence type="ECO:0000256" key="4">
    <source>
        <dbReference type="ARBA" id="ARBA00022692"/>
    </source>
</evidence>
<keyword evidence="4 9" id="KW-0812">Transmembrane</keyword>
<gene>
    <name evidence="9 12" type="primary">lspA</name>
    <name evidence="12" type="ORF">C4532_06490</name>
</gene>
<evidence type="ECO:0000256" key="6">
    <source>
        <dbReference type="ARBA" id="ARBA00022801"/>
    </source>
</evidence>
<sequence>MAYSATSNHAEGSSFRHYIFLLSIAFVVAILDQITKSLIVRHLHVDESIEVISGFLSITLVHNSGIAFGLLPGFSDVFMIVTLLSIGIVIYFYVTAEPRGKLLMAGCALILGGALGNLIDRFRLGYVVDFINFGFWPAFNVADSSVSVGVALLLIHFFWDGTGPAKDASDSV</sequence>
<name>A0A419F214_9BACT</name>
<evidence type="ECO:0000256" key="11">
    <source>
        <dbReference type="RuleBase" id="RU004181"/>
    </source>
</evidence>
<proteinExistence type="inferred from homology"/>
<keyword evidence="2 9" id="KW-1003">Cell membrane</keyword>
<feature type="transmembrane region" description="Helical" evidence="9">
    <location>
        <begin position="15"/>
        <end position="31"/>
    </location>
</feature>
<dbReference type="HAMAP" id="MF_00161">
    <property type="entry name" value="LspA"/>
    <property type="match status" value="1"/>
</dbReference>
<dbReference type="GO" id="GO:0005886">
    <property type="term" value="C:plasma membrane"/>
    <property type="evidence" value="ECO:0007669"/>
    <property type="project" value="UniProtKB-SubCell"/>
</dbReference>
<dbReference type="PANTHER" id="PTHR33695:SF1">
    <property type="entry name" value="LIPOPROTEIN SIGNAL PEPTIDASE"/>
    <property type="match status" value="1"/>
</dbReference>
<evidence type="ECO:0000256" key="7">
    <source>
        <dbReference type="ARBA" id="ARBA00022989"/>
    </source>
</evidence>
<comment type="subcellular location">
    <subcellularLocation>
        <location evidence="9">Cell membrane</location>
        <topology evidence="9">Multi-pass membrane protein</topology>
    </subcellularLocation>
</comment>
<evidence type="ECO:0000256" key="8">
    <source>
        <dbReference type="ARBA" id="ARBA00023136"/>
    </source>
</evidence>
<keyword evidence="6 9" id="KW-0378">Hydrolase</keyword>
<accession>A0A419F214</accession>
<keyword evidence="7 9" id="KW-1133">Transmembrane helix</keyword>
<comment type="caution">
    <text evidence="12">The sequence shown here is derived from an EMBL/GenBank/DDBJ whole genome shotgun (WGS) entry which is preliminary data.</text>
</comment>
<feature type="transmembrane region" description="Helical" evidence="9">
    <location>
        <begin position="77"/>
        <end position="95"/>
    </location>
</feature>
<dbReference type="UniPathway" id="UPA00665"/>
<protein>
    <recommendedName>
        <fullName evidence="9">Lipoprotein signal peptidase</fullName>
        <ecNumber evidence="9">3.4.23.36</ecNumber>
    </recommendedName>
    <alternativeName>
        <fullName evidence="9">Prolipoprotein signal peptidase</fullName>
    </alternativeName>
    <alternativeName>
        <fullName evidence="9">Signal peptidase II</fullName>
        <shortName evidence="9">SPase II</shortName>
    </alternativeName>
</protein>
<comment type="similarity">
    <text evidence="1 9 11">Belongs to the peptidase A8 family.</text>
</comment>
<keyword evidence="3 9" id="KW-0645">Protease</keyword>
<evidence type="ECO:0000256" key="2">
    <source>
        <dbReference type="ARBA" id="ARBA00022475"/>
    </source>
</evidence>
<evidence type="ECO:0000256" key="3">
    <source>
        <dbReference type="ARBA" id="ARBA00022670"/>
    </source>
</evidence>
<comment type="catalytic activity">
    <reaction evidence="9 10">
        <text>Release of signal peptides from bacterial membrane prolipoproteins. Hydrolyzes -Xaa-Yaa-Zaa-|-(S,diacylglyceryl)Cys-, in which Xaa is hydrophobic (preferably Leu), and Yaa (Ala or Ser) and Zaa (Gly or Ala) have small, neutral side chains.</text>
        <dbReference type="EC" id="3.4.23.36"/>
    </reaction>
</comment>
<evidence type="ECO:0000313" key="12">
    <source>
        <dbReference type="EMBL" id="RJP72131.1"/>
    </source>
</evidence>
<keyword evidence="5 9" id="KW-0064">Aspartyl protease</keyword>
<evidence type="ECO:0000256" key="5">
    <source>
        <dbReference type="ARBA" id="ARBA00022750"/>
    </source>
</evidence>
<dbReference type="InterPro" id="IPR001872">
    <property type="entry name" value="Peptidase_A8"/>
</dbReference>
<evidence type="ECO:0000313" key="13">
    <source>
        <dbReference type="Proteomes" id="UP000285961"/>
    </source>
</evidence>
<feature type="active site" evidence="9">
    <location>
        <position position="129"/>
    </location>
</feature>
<dbReference type="PROSITE" id="PS00855">
    <property type="entry name" value="SPASE_II"/>
    <property type="match status" value="1"/>
</dbReference>
<reference evidence="12 13" key="1">
    <citation type="journal article" date="2017" name="ISME J.">
        <title>Energy and carbon metabolisms in a deep terrestrial subsurface fluid microbial community.</title>
        <authorList>
            <person name="Momper L."/>
            <person name="Jungbluth S.P."/>
            <person name="Lee M.D."/>
            <person name="Amend J.P."/>
        </authorList>
    </citation>
    <scope>NUCLEOTIDE SEQUENCE [LARGE SCALE GENOMIC DNA]</scope>
    <source>
        <strain evidence="12">SURF_17</strain>
    </source>
</reference>
<evidence type="ECO:0000256" key="10">
    <source>
        <dbReference type="RuleBase" id="RU000594"/>
    </source>
</evidence>
<dbReference type="PANTHER" id="PTHR33695">
    <property type="entry name" value="LIPOPROTEIN SIGNAL PEPTIDASE"/>
    <property type="match status" value="1"/>
</dbReference>
<feature type="transmembrane region" description="Helical" evidence="9">
    <location>
        <begin position="139"/>
        <end position="159"/>
    </location>
</feature>
<comment type="pathway">
    <text evidence="9">Protein modification; lipoprotein biosynthesis (signal peptide cleavage).</text>
</comment>
<dbReference type="EMBL" id="QZKI01000049">
    <property type="protein sequence ID" value="RJP72131.1"/>
    <property type="molecule type" value="Genomic_DNA"/>
</dbReference>
<dbReference type="Proteomes" id="UP000285961">
    <property type="component" value="Unassembled WGS sequence"/>
</dbReference>
<feature type="transmembrane region" description="Helical" evidence="9">
    <location>
        <begin position="102"/>
        <end position="119"/>
    </location>
</feature>